<evidence type="ECO:0000313" key="2">
    <source>
        <dbReference type="Proteomes" id="UP000657918"/>
    </source>
</evidence>
<dbReference type="Proteomes" id="UP000657918">
    <property type="component" value="Unassembled WGS sequence"/>
</dbReference>
<sequence>MILFDCTLKSIPTVDHQILADHKLGIRRSKKQHSIYYMLRFKHPFQAITRLVKLLYFLHSHRYHPTLSHDIIRQHARSKIHSGACHANDAFLYTSCHHCTRRVFQAYRYTTNVYCEQFVVRVQVEVQNKYDVKLTVELNSRFHKGFDLVFIGDVAVDVGGPVGSDGFCKLLAFFILDISDHHSSGAILCEGKHCSLANATGTSGDDGNLILNFFGVCHFRWNELCFGIRCSSVQTTICQMKSVYIAK</sequence>
<comment type="caution">
    <text evidence="1">The sequence shown here is derived from an EMBL/GenBank/DDBJ whole genome shotgun (WGS) entry which is preliminary data.</text>
</comment>
<keyword evidence="2" id="KW-1185">Reference proteome</keyword>
<reference evidence="1 2" key="1">
    <citation type="submission" date="2020-10" db="EMBL/GenBank/DDBJ databases">
        <title>Plant Genome Project.</title>
        <authorList>
            <person name="Zhang R.-G."/>
        </authorList>
    </citation>
    <scope>NUCLEOTIDE SEQUENCE [LARGE SCALE GENOMIC DNA]</scope>
    <source>
        <strain evidence="1">FAFU-HL-1</strain>
        <tissue evidence="1">Leaf</tissue>
    </source>
</reference>
<dbReference type="AlphaFoldDB" id="A0A835MSL6"/>
<organism evidence="1 2">
    <name type="scientific">Salix dunnii</name>
    <dbReference type="NCBI Taxonomy" id="1413687"/>
    <lineage>
        <taxon>Eukaryota</taxon>
        <taxon>Viridiplantae</taxon>
        <taxon>Streptophyta</taxon>
        <taxon>Embryophyta</taxon>
        <taxon>Tracheophyta</taxon>
        <taxon>Spermatophyta</taxon>
        <taxon>Magnoliopsida</taxon>
        <taxon>eudicotyledons</taxon>
        <taxon>Gunneridae</taxon>
        <taxon>Pentapetalae</taxon>
        <taxon>rosids</taxon>
        <taxon>fabids</taxon>
        <taxon>Malpighiales</taxon>
        <taxon>Salicaceae</taxon>
        <taxon>Saliceae</taxon>
        <taxon>Salix</taxon>
    </lineage>
</organism>
<dbReference type="EMBL" id="JADGMS010000015">
    <property type="protein sequence ID" value="KAF9668093.1"/>
    <property type="molecule type" value="Genomic_DNA"/>
</dbReference>
<evidence type="ECO:0000313" key="1">
    <source>
        <dbReference type="EMBL" id="KAF9668093.1"/>
    </source>
</evidence>
<name>A0A835MSL6_9ROSI</name>
<accession>A0A835MSL6</accession>
<gene>
    <name evidence="1" type="ORF">SADUNF_Sadunf15G0092200</name>
</gene>
<proteinExistence type="predicted"/>
<protein>
    <submittedName>
        <fullName evidence="1">Uncharacterized protein</fullName>
    </submittedName>
</protein>